<dbReference type="Pfam" id="PF13367">
    <property type="entry name" value="PrsW-protease"/>
    <property type="match status" value="1"/>
</dbReference>
<evidence type="ECO:0008006" key="5">
    <source>
        <dbReference type="Google" id="ProtNLM"/>
    </source>
</evidence>
<evidence type="ECO:0000256" key="1">
    <source>
        <dbReference type="SAM" id="MobiDB-lite"/>
    </source>
</evidence>
<name>A0ABP4R6U5_9ACTN</name>
<protein>
    <recommendedName>
        <fullName evidence="5">PrsW family intramembrane metalloprotease</fullName>
    </recommendedName>
</protein>
<feature type="transmembrane region" description="Helical" evidence="2">
    <location>
        <begin position="323"/>
        <end position="347"/>
    </location>
</feature>
<keyword evidence="2" id="KW-0812">Transmembrane</keyword>
<sequence>MVAAVVTQPPSVRLTALTGRQILRRGLNRLVNPRFLWPRVFRIGLMMWGAAVLVTQLTRDLTLVPAVILIGSFLVPVTCLIVAWEHRFAGGVPQVSTTMVVRAATVGGLGGLLAAAALEQLVVHQNLGMYYEVGLIEEAAKLAALLWCARMLTGRTVRGGLVLGASVGFGFAALESAGYAFNAMLTPQGLSLASLVDTEVLRAVLAPFGHGVWTAVAAAAWFAAYPSGWVAVRRSRRRGAVPTSSPDLTLLRAEAPAAPRRRSARLVAVAAFLLVAMLHAAFDGINGIVLTVLNLPHALRTGSLSQLWSGLAQGDLPVPGSTLAYHVAYDVGLTVVILLGLSALFVARQAIRRREAATTRSALPTPPGLIADGTRPQKEL</sequence>
<keyword evidence="2" id="KW-0472">Membrane</keyword>
<comment type="caution">
    <text evidence="3">The sequence shown here is derived from an EMBL/GenBank/DDBJ whole genome shotgun (WGS) entry which is preliminary data.</text>
</comment>
<dbReference type="Proteomes" id="UP001501319">
    <property type="component" value="Unassembled WGS sequence"/>
</dbReference>
<reference evidence="4" key="1">
    <citation type="journal article" date="2019" name="Int. J. Syst. Evol. Microbiol.">
        <title>The Global Catalogue of Microorganisms (GCM) 10K type strain sequencing project: providing services to taxonomists for standard genome sequencing and annotation.</title>
        <authorList>
            <consortium name="The Broad Institute Genomics Platform"/>
            <consortium name="The Broad Institute Genome Sequencing Center for Infectious Disease"/>
            <person name="Wu L."/>
            <person name="Ma J."/>
        </authorList>
    </citation>
    <scope>NUCLEOTIDE SEQUENCE [LARGE SCALE GENOMIC DNA]</scope>
    <source>
        <strain evidence="4">JCM 14306</strain>
    </source>
</reference>
<feature type="transmembrane region" description="Helical" evidence="2">
    <location>
        <begin position="211"/>
        <end position="232"/>
    </location>
</feature>
<keyword evidence="4" id="KW-1185">Reference proteome</keyword>
<keyword evidence="2" id="KW-1133">Transmembrane helix</keyword>
<evidence type="ECO:0000313" key="3">
    <source>
        <dbReference type="EMBL" id="GAA1638466.1"/>
    </source>
</evidence>
<dbReference type="PANTHER" id="PTHR36844">
    <property type="entry name" value="PROTEASE PRSW"/>
    <property type="match status" value="1"/>
</dbReference>
<feature type="transmembrane region" description="Helical" evidence="2">
    <location>
        <begin position="39"/>
        <end position="57"/>
    </location>
</feature>
<feature type="transmembrane region" description="Helical" evidence="2">
    <location>
        <begin position="63"/>
        <end position="84"/>
    </location>
</feature>
<feature type="region of interest" description="Disordered" evidence="1">
    <location>
        <begin position="357"/>
        <end position="380"/>
    </location>
</feature>
<dbReference type="InterPro" id="IPR026898">
    <property type="entry name" value="PrsW"/>
</dbReference>
<proteinExistence type="predicted"/>
<dbReference type="PANTHER" id="PTHR36844:SF1">
    <property type="entry name" value="PROTEASE PRSW"/>
    <property type="match status" value="1"/>
</dbReference>
<dbReference type="EMBL" id="BAAANE010000004">
    <property type="protein sequence ID" value="GAA1638466.1"/>
    <property type="molecule type" value="Genomic_DNA"/>
</dbReference>
<accession>A0ABP4R6U5</accession>
<gene>
    <name evidence="3" type="ORF">GCM10009744_29870</name>
</gene>
<feature type="transmembrane region" description="Helical" evidence="2">
    <location>
        <begin position="266"/>
        <end position="293"/>
    </location>
</feature>
<evidence type="ECO:0000256" key="2">
    <source>
        <dbReference type="SAM" id="Phobius"/>
    </source>
</evidence>
<evidence type="ECO:0000313" key="4">
    <source>
        <dbReference type="Proteomes" id="UP001501319"/>
    </source>
</evidence>
<feature type="transmembrane region" description="Helical" evidence="2">
    <location>
        <begin position="161"/>
        <end position="181"/>
    </location>
</feature>
<organism evidence="3 4">
    <name type="scientific">Kribbella alba</name>
    <dbReference type="NCBI Taxonomy" id="190197"/>
    <lineage>
        <taxon>Bacteria</taxon>
        <taxon>Bacillati</taxon>
        <taxon>Actinomycetota</taxon>
        <taxon>Actinomycetes</taxon>
        <taxon>Propionibacteriales</taxon>
        <taxon>Kribbellaceae</taxon>
        <taxon>Kribbella</taxon>
    </lineage>
</organism>
<feature type="transmembrane region" description="Helical" evidence="2">
    <location>
        <begin position="96"/>
        <end position="117"/>
    </location>
</feature>